<feature type="transmembrane region" description="Helical" evidence="1">
    <location>
        <begin position="285"/>
        <end position="307"/>
    </location>
</feature>
<comment type="caution">
    <text evidence="2">The sequence shown here is derived from an EMBL/GenBank/DDBJ whole genome shotgun (WGS) entry which is preliminary data.</text>
</comment>
<feature type="transmembrane region" description="Helical" evidence="1">
    <location>
        <begin position="59"/>
        <end position="84"/>
    </location>
</feature>
<feature type="transmembrane region" description="Helical" evidence="1">
    <location>
        <begin position="313"/>
        <end position="337"/>
    </location>
</feature>
<feature type="transmembrane region" description="Helical" evidence="1">
    <location>
        <begin position="28"/>
        <end position="47"/>
    </location>
</feature>
<sequence length="351" mass="37959">MTVLSLASWWLFIDPRWSVLDVYGNPANAVIFWTLFAVVCLAFNLELKGFDRLAQPLRGLAFAVVTIGSGVGLTSLLALVWSSVDRSFAPERAGGVGYFIGAIFVLFVFVTNVPSATVFEHRPWKTLGLAQPWAGIAEIAVSTVASIVLYSVFALPVLASWTSVREAPLTVNEVVGLFYSMVVSIIVTGNLTDNQPWKAMKGGARWFLFTTVGNVVVGTCLYFALSGVSRLLLGGDARAAIGSDGLSLFPAQLGVCWVFWIIFWANCAGNRPHHLSPARNRCLRILVTLALAVVTFTVYYRLVAAHILHEPTIAPGIAGNALGFMDLAIVWLLLFVIGGDSWPLAGTHRTT</sequence>
<keyword evidence="1" id="KW-0812">Transmembrane</keyword>
<dbReference type="Proteomes" id="UP000270471">
    <property type="component" value="Unassembled WGS sequence"/>
</dbReference>
<feature type="transmembrane region" description="Helical" evidence="1">
    <location>
        <begin position="245"/>
        <end position="265"/>
    </location>
</feature>
<keyword evidence="1" id="KW-0472">Membrane</keyword>
<feature type="transmembrane region" description="Helical" evidence="1">
    <location>
        <begin position="204"/>
        <end position="225"/>
    </location>
</feature>
<reference evidence="2 3" key="1">
    <citation type="submission" date="2017-11" db="EMBL/GenBank/DDBJ databases">
        <title>Draft genome of actinobacteria isolated from guarana (Paullinia cupana (Mart.) Ducke.</title>
        <authorList>
            <person name="Siqueira K.A."/>
            <person name="Liotti R.G."/>
            <person name="Mendes T.A.O."/>
            <person name="Soares M.A."/>
        </authorList>
    </citation>
    <scope>NUCLEOTIDE SEQUENCE [LARGE SCALE GENOMIC DNA]</scope>
    <source>
        <strain evidence="2 3">193</strain>
    </source>
</reference>
<evidence type="ECO:0000313" key="2">
    <source>
        <dbReference type="EMBL" id="RMB79761.1"/>
    </source>
</evidence>
<keyword evidence="1" id="KW-1133">Transmembrane helix</keyword>
<organism evidence="2 3">
    <name type="scientific">Streptomyces shenzhenensis</name>
    <dbReference type="NCBI Taxonomy" id="943815"/>
    <lineage>
        <taxon>Bacteria</taxon>
        <taxon>Bacillati</taxon>
        <taxon>Actinomycetota</taxon>
        <taxon>Actinomycetes</taxon>
        <taxon>Kitasatosporales</taxon>
        <taxon>Streptomycetaceae</taxon>
        <taxon>Streptomyces</taxon>
    </lineage>
</organism>
<feature type="transmembrane region" description="Helical" evidence="1">
    <location>
        <begin position="139"/>
        <end position="162"/>
    </location>
</feature>
<dbReference type="AlphaFoldDB" id="A0A3M0HQP1"/>
<keyword evidence="3" id="KW-1185">Reference proteome</keyword>
<dbReference type="RefSeq" id="WP_121895396.1">
    <property type="nucleotide sequence ID" value="NZ_PENI01000054.1"/>
</dbReference>
<evidence type="ECO:0000256" key="1">
    <source>
        <dbReference type="SAM" id="Phobius"/>
    </source>
</evidence>
<proteinExistence type="predicted"/>
<feature type="transmembrane region" description="Helical" evidence="1">
    <location>
        <begin position="96"/>
        <end position="119"/>
    </location>
</feature>
<dbReference type="EMBL" id="PENI01000054">
    <property type="protein sequence ID" value="RMB79761.1"/>
    <property type="molecule type" value="Genomic_DNA"/>
</dbReference>
<dbReference type="OrthoDB" id="8969541at2"/>
<protein>
    <submittedName>
        <fullName evidence="2">Uncharacterized protein</fullName>
    </submittedName>
</protein>
<name>A0A3M0HQP1_9ACTN</name>
<accession>A0A3M0HQP1</accession>
<evidence type="ECO:0000313" key="3">
    <source>
        <dbReference type="Proteomes" id="UP000270471"/>
    </source>
</evidence>
<gene>
    <name evidence="2" type="ORF">CTZ28_43840</name>
</gene>
<feature type="transmembrane region" description="Helical" evidence="1">
    <location>
        <begin position="174"/>
        <end position="192"/>
    </location>
</feature>